<dbReference type="GeneID" id="92874943"/>
<accession>A0A0H3DH98</accession>
<dbReference type="RefSeq" id="WP_013229064.1">
    <property type="nucleotide sequence ID" value="NC_014318.1"/>
</dbReference>
<dbReference type="InterPro" id="IPR024735">
    <property type="entry name" value="TcpC"/>
</dbReference>
<evidence type="ECO:0000313" key="2">
    <source>
        <dbReference type="EMBL" id="ADJ49019.1"/>
    </source>
</evidence>
<reference evidence="2 3" key="1">
    <citation type="journal article" date="2010" name="Cell Res.">
        <title>Complete genome sequence of the rifamycin SV-producing Amycolatopsis mediterranei U32 revealed its genetic characteristics in phylogeny and metabolism.</title>
        <authorList>
            <person name="Zhao W."/>
            <person name="Zhong Y."/>
            <person name="Yuan H."/>
            <person name="Wang J."/>
            <person name="Zheng H."/>
            <person name="Wang Y."/>
            <person name="Cen X."/>
            <person name="Xu F."/>
            <person name="Bai J."/>
            <person name="Han X."/>
            <person name="Lu G."/>
            <person name="Zhu Y."/>
            <person name="Shao Z."/>
            <person name="Yan H."/>
            <person name="Li C."/>
            <person name="Peng N."/>
            <person name="Zhang Z."/>
            <person name="Zhang Y."/>
            <person name="Lin W."/>
            <person name="Fan Y."/>
            <person name="Qin Z."/>
            <person name="Hu Y."/>
            <person name="Zhu B."/>
            <person name="Wang S."/>
            <person name="Ding X."/>
            <person name="Zhao G.P."/>
        </authorList>
    </citation>
    <scope>NUCLEOTIDE SEQUENCE [LARGE SCALE GENOMIC DNA]</scope>
    <source>
        <strain evidence="3">U-32</strain>
    </source>
</reference>
<keyword evidence="1" id="KW-1133">Transmembrane helix</keyword>
<proteinExistence type="predicted"/>
<evidence type="ECO:0000256" key="1">
    <source>
        <dbReference type="SAM" id="Phobius"/>
    </source>
</evidence>
<evidence type="ECO:0008006" key="4">
    <source>
        <dbReference type="Google" id="ProtNLM"/>
    </source>
</evidence>
<dbReference type="eggNOG" id="ENOG5032ZMV">
    <property type="taxonomic scope" value="Bacteria"/>
</dbReference>
<dbReference type="OrthoDB" id="3852226at2"/>
<dbReference type="PATRIC" id="fig|749927.5.peg.7594"/>
<keyword evidence="1" id="KW-0812">Transmembrane</keyword>
<dbReference type="AlphaFoldDB" id="A0A0H3DH98"/>
<name>A0A0H3DH98_AMYMU</name>
<feature type="transmembrane region" description="Helical" evidence="1">
    <location>
        <begin position="23"/>
        <end position="43"/>
    </location>
</feature>
<sequence>MTLLPDADVEPALRGVTRRAGRWVAWLAVLASPLLTIAGLVVLQPAGAPLMRDDGAPAPSVTPAGWAEMYVRAWLTASRDDPAGLETFYPGGVKSQRAVGTQVPIDTAVISAVSPTPGVWSVVVVADVLVLQPDGKRRATLLCAQVAMTSTDAAYAAAALPSPVACPSTGGAAVLAYDEVADSGGPVGQSVTGFLTAYLAGQGQLDRFVSPGASLALPRPAPYTAVQVAEVRTHEKFEPGQAARPVDGTVIHSFTHAWGWDATGQNTPVDYALTLVARAGRWEINRIDSAPLTAGR</sequence>
<protein>
    <recommendedName>
        <fullName evidence="4">Conjugative transposon protein TcpC</fullName>
    </recommendedName>
</protein>
<organism evidence="2 3">
    <name type="scientific">Amycolatopsis mediterranei (strain U-32)</name>
    <dbReference type="NCBI Taxonomy" id="749927"/>
    <lineage>
        <taxon>Bacteria</taxon>
        <taxon>Bacillati</taxon>
        <taxon>Actinomycetota</taxon>
        <taxon>Actinomycetes</taxon>
        <taxon>Pseudonocardiales</taxon>
        <taxon>Pseudonocardiaceae</taxon>
        <taxon>Amycolatopsis</taxon>
    </lineage>
</organism>
<gene>
    <name evidence="2" type="ordered locus">AMED_7303</name>
</gene>
<keyword evidence="1" id="KW-0472">Membrane</keyword>
<dbReference type="KEGG" id="amd:AMED_7303"/>
<dbReference type="HOGENOM" id="CLU_069775_0_0_11"/>
<dbReference type="EMBL" id="CP002000">
    <property type="protein sequence ID" value="ADJ49019.1"/>
    <property type="molecule type" value="Genomic_DNA"/>
</dbReference>
<dbReference type="Pfam" id="PF12642">
    <property type="entry name" value="TpcC"/>
    <property type="match status" value="1"/>
</dbReference>
<dbReference type="Proteomes" id="UP000000328">
    <property type="component" value="Chromosome"/>
</dbReference>
<evidence type="ECO:0000313" key="3">
    <source>
        <dbReference type="Proteomes" id="UP000000328"/>
    </source>
</evidence>